<keyword evidence="1" id="KW-0812">Transmembrane</keyword>
<reference evidence="2 3" key="1">
    <citation type="submission" date="2020-07" db="EMBL/GenBank/DDBJ databases">
        <authorList>
            <person name="Feng X."/>
        </authorList>
    </citation>
    <scope>NUCLEOTIDE SEQUENCE [LARGE SCALE GENOMIC DNA]</scope>
    <source>
        <strain evidence="2 3">JCM23202</strain>
    </source>
</reference>
<sequence length="230" mass="25099">MKKLKTKEPKLLTLILTASSGIFLGVLLGITILLSRPAKVVTSMDEDGATTERGDYTSIYMKGRVSGTETSNLRGGLSRLQRRSPGPVSFSEAEINYFFGQLGKGDKEETTEETPDKQPAKIGPFNLRIQDDRMFANLKVVVDPQGDPFELLAVAELKFENSESGPTLSVTGLRLNSLPIPGLGGLVTSLVQSKIAETAWPEEFIEMWQNVKTITLEDGQLIAEVGLRQA</sequence>
<feature type="transmembrane region" description="Helical" evidence="1">
    <location>
        <begin position="12"/>
        <end position="34"/>
    </location>
</feature>
<protein>
    <submittedName>
        <fullName evidence="2">Uncharacterized protein</fullName>
    </submittedName>
</protein>
<gene>
    <name evidence="2" type="ORF">H5P27_17225</name>
</gene>
<comment type="caution">
    <text evidence="2">The sequence shown here is derived from an EMBL/GenBank/DDBJ whole genome shotgun (WGS) entry which is preliminary data.</text>
</comment>
<keyword evidence="1" id="KW-0472">Membrane</keyword>
<organism evidence="2 3">
    <name type="scientific">Pelagicoccus albus</name>
    <dbReference type="NCBI Taxonomy" id="415222"/>
    <lineage>
        <taxon>Bacteria</taxon>
        <taxon>Pseudomonadati</taxon>
        <taxon>Verrucomicrobiota</taxon>
        <taxon>Opitutia</taxon>
        <taxon>Puniceicoccales</taxon>
        <taxon>Pelagicoccaceae</taxon>
        <taxon>Pelagicoccus</taxon>
    </lineage>
</organism>
<accession>A0A7X1B8T1</accession>
<name>A0A7X1B8T1_9BACT</name>
<proteinExistence type="predicted"/>
<dbReference type="Proteomes" id="UP000526501">
    <property type="component" value="Unassembled WGS sequence"/>
</dbReference>
<evidence type="ECO:0000256" key="1">
    <source>
        <dbReference type="SAM" id="Phobius"/>
    </source>
</evidence>
<dbReference type="EMBL" id="JACHVC010000013">
    <property type="protein sequence ID" value="MBC2607799.1"/>
    <property type="molecule type" value="Genomic_DNA"/>
</dbReference>
<keyword evidence="3" id="KW-1185">Reference proteome</keyword>
<dbReference type="AlphaFoldDB" id="A0A7X1B8T1"/>
<keyword evidence="1" id="KW-1133">Transmembrane helix</keyword>
<evidence type="ECO:0000313" key="3">
    <source>
        <dbReference type="Proteomes" id="UP000526501"/>
    </source>
</evidence>
<dbReference type="RefSeq" id="WP_185661664.1">
    <property type="nucleotide sequence ID" value="NZ_CAWPOO010000013.1"/>
</dbReference>
<evidence type="ECO:0000313" key="2">
    <source>
        <dbReference type="EMBL" id="MBC2607799.1"/>
    </source>
</evidence>